<feature type="region of interest" description="Disordered" evidence="4">
    <location>
        <begin position="1"/>
        <end position="23"/>
    </location>
</feature>
<dbReference type="GO" id="GO:0003677">
    <property type="term" value="F:DNA binding"/>
    <property type="evidence" value="ECO:0007669"/>
    <property type="project" value="UniProtKB-KW"/>
</dbReference>
<dbReference type="PANTHER" id="PTHR43537:SF49">
    <property type="entry name" value="TRANSCRIPTIONAL REGULATORY PROTEIN"/>
    <property type="match status" value="1"/>
</dbReference>
<gene>
    <name evidence="6" type="ORF">Asru_0283_07</name>
</gene>
<dbReference type="InterPro" id="IPR036390">
    <property type="entry name" value="WH_DNA-bd_sf"/>
</dbReference>
<feature type="domain" description="HTH gntR-type" evidence="5">
    <location>
        <begin position="26"/>
        <end position="93"/>
    </location>
</feature>
<dbReference type="CDD" id="cd07377">
    <property type="entry name" value="WHTH_GntR"/>
    <property type="match status" value="1"/>
</dbReference>
<evidence type="ECO:0000313" key="6">
    <source>
        <dbReference type="EMBL" id="GAN77318.1"/>
    </source>
</evidence>
<dbReference type="PANTHER" id="PTHR43537">
    <property type="entry name" value="TRANSCRIPTIONAL REGULATOR, GNTR FAMILY"/>
    <property type="match status" value="1"/>
</dbReference>
<organism evidence="6 7">
    <name type="scientific">Acidisphaera rubrifaciens HS-AP3</name>
    <dbReference type="NCBI Taxonomy" id="1231350"/>
    <lineage>
        <taxon>Bacteria</taxon>
        <taxon>Pseudomonadati</taxon>
        <taxon>Pseudomonadota</taxon>
        <taxon>Alphaproteobacteria</taxon>
        <taxon>Acetobacterales</taxon>
        <taxon>Acetobacteraceae</taxon>
        <taxon>Acidisphaera</taxon>
    </lineage>
</organism>
<dbReference type="PRINTS" id="PR00035">
    <property type="entry name" value="HTHGNTR"/>
</dbReference>
<keyword evidence="2" id="KW-0238">DNA-binding</keyword>
<sequence>MGSTTTIPAIDPPAPAPSADGPPARVSLVEELGQRLSQEIMEGALLPGVRLEEAGLAERFGVSRTPVREALNYLAATGLVQKRPNRGVVVTTISRSRLQQMFEAMAELEACASRLAALRMGARERDSLRRLHEGSVDLVEAGDYRGYDAFNRVFHEQVYEGCHNGEILDLARAMRRRVAPFRRAQFQVPGRLVASFAEHAQVVAAILVGDADGAAAAMRAHLRLVGGASARVLHGIEPAEAERLGAARLDIEALESDSAAR</sequence>
<dbReference type="PROSITE" id="PS50949">
    <property type="entry name" value="HTH_GNTR"/>
    <property type="match status" value="1"/>
</dbReference>
<keyword evidence="1" id="KW-0805">Transcription regulation</keyword>
<evidence type="ECO:0000256" key="1">
    <source>
        <dbReference type="ARBA" id="ARBA00023015"/>
    </source>
</evidence>
<name>A0A0D6P7Y9_9PROT</name>
<keyword evidence="3" id="KW-0804">Transcription</keyword>
<dbReference type="RefSeq" id="WP_084623429.1">
    <property type="nucleotide sequence ID" value="NZ_BANB01000283.1"/>
</dbReference>
<dbReference type="InterPro" id="IPR011711">
    <property type="entry name" value="GntR_C"/>
</dbReference>
<dbReference type="SMART" id="SM00345">
    <property type="entry name" value="HTH_GNTR"/>
    <property type="match status" value="1"/>
</dbReference>
<dbReference type="InterPro" id="IPR036388">
    <property type="entry name" value="WH-like_DNA-bd_sf"/>
</dbReference>
<dbReference type="GO" id="GO:0003700">
    <property type="term" value="F:DNA-binding transcription factor activity"/>
    <property type="evidence" value="ECO:0007669"/>
    <property type="project" value="InterPro"/>
</dbReference>
<dbReference type="AlphaFoldDB" id="A0A0D6P7Y9"/>
<dbReference type="SMART" id="SM00895">
    <property type="entry name" value="FCD"/>
    <property type="match status" value="1"/>
</dbReference>
<dbReference type="SUPFAM" id="SSF46785">
    <property type="entry name" value="Winged helix' DNA-binding domain"/>
    <property type="match status" value="1"/>
</dbReference>
<dbReference type="Gene3D" id="1.10.10.10">
    <property type="entry name" value="Winged helix-like DNA-binding domain superfamily/Winged helix DNA-binding domain"/>
    <property type="match status" value="1"/>
</dbReference>
<evidence type="ECO:0000256" key="4">
    <source>
        <dbReference type="SAM" id="MobiDB-lite"/>
    </source>
</evidence>
<keyword evidence="7" id="KW-1185">Reference proteome</keyword>
<dbReference type="InterPro" id="IPR000524">
    <property type="entry name" value="Tscrpt_reg_HTH_GntR"/>
</dbReference>
<dbReference type="Proteomes" id="UP000032680">
    <property type="component" value="Unassembled WGS sequence"/>
</dbReference>
<proteinExistence type="predicted"/>
<dbReference type="Pfam" id="PF07729">
    <property type="entry name" value="FCD"/>
    <property type="match status" value="1"/>
</dbReference>
<evidence type="ECO:0000256" key="2">
    <source>
        <dbReference type="ARBA" id="ARBA00023125"/>
    </source>
</evidence>
<evidence type="ECO:0000259" key="5">
    <source>
        <dbReference type="PROSITE" id="PS50949"/>
    </source>
</evidence>
<protein>
    <submittedName>
        <fullName evidence="6">Transcriptional regulator GntR</fullName>
    </submittedName>
</protein>
<dbReference type="Pfam" id="PF00392">
    <property type="entry name" value="GntR"/>
    <property type="match status" value="1"/>
</dbReference>
<dbReference type="SUPFAM" id="SSF48008">
    <property type="entry name" value="GntR ligand-binding domain-like"/>
    <property type="match status" value="1"/>
</dbReference>
<evidence type="ECO:0000313" key="7">
    <source>
        <dbReference type="Proteomes" id="UP000032680"/>
    </source>
</evidence>
<comment type="caution">
    <text evidence="6">The sequence shown here is derived from an EMBL/GenBank/DDBJ whole genome shotgun (WGS) entry which is preliminary data.</text>
</comment>
<evidence type="ECO:0000256" key="3">
    <source>
        <dbReference type="ARBA" id="ARBA00023163"/>
    </source>
</evidence>
<dbReference type="OrthoDB" id="9789310at2"/>
<dbReference type="EMBL" id="BANB01000283">
    <property type="protein sequence ID" value="GAN77318.1"/>
    <property type="molecule type" value="Genomic_DNA"/>
</dbReference>
<reference evidence="6 7" key="1">
    <citation type="submission" date="2012-11" db="EMBL/GenBank/DDBJ databases">
        <title>Whole genome sequence of Acidisphaera rubrifaciens HS-AP3.</title>
        <authorList>
            <person name="Azuma Y."/>
            <person name="Higashiura N."/>
            <person name="Hirakawa H."/>
            <person name="Matsushita K."/>
        </authorList>
    </citation>
    <scope>NUCLEOTIDE SEQUENCE [LARGE SCALE GENOMIC DNA]</scope>
    <source>
        <strain evidence="6 7">HS-AP3</strain>
    </source>
</reference>
<accession>A0A0D6P7Y9</accession>
<dbReference type="InterPro" id="IPR008920">
    <property type="entry name" value="TF_FadR/GntR_C"/>
</dbReference>
<dbReference type="Gene3D" id="1.20.120.530">
    <property type="entry name" value="GntR ligand-binding domain-like"/>
    <property type="match status" value="1"/>
</dbReference>